<comment type="caution">
    <text evidence="8">The sequence shown here is derived from an EMBL/GenBank/DDBJ whole genome shotgun (WGS) entry which is preliminary data.</text>
</comment>
<accession>A0A315ZBE0</accession>
<evidence type="ECO:0000256" key="3">
    <source>
        <dbReference type="ARBA" id="ARBA00023159"/>
    </source>
</evidence>
<dbReference type="GO" id="GO:0003677">
    <property type="term" value="F:DNA binding"/>
    <property type="evidence" value="ECO:0007669"/>
    <property type="project" value="InterPro"/>
</dbReference>
<evidence type="ECO:0000313" key="9">
    <source>
        <dbReference type="Proteomes" id="UP000245535"/>
    </source>
</evidence>
<evidence type="ECO:0000256" key="4">
    <source>
        <dbReference type="ARBA" id="ARBA00037164"/>
    </source>
</evidence>
<evidence type="ECO:0000256" key="2">
    <source>
        <dbReference type="ARBA" id="ARBA00023012"/>
    </source>
</evidence>
<feature type="modified residue" description="4-aspartylphosphate" evidence="5">
    <location>
        <position position="53"/>
    </location>
</feature>
<dbReference type="PANTHER" id="PTHR37299:SF3">
    <property type="entry name" value="STAGE 0 SPORULATION PROTEIN A HOMOLOG"/>
    <property type="match status" value="1"/>
</dbReference>
<dbReference type="Gene3D" id="2.40.50.1020">
    <property type="entry name" value="LytTr DNA-binding domain"/>
    <property type="match status" value="1"/>
</dbReference>
<gene>
    <name evidence="8" type="ORF">BC781_103284</name>
</gene>
<dbReference type="AlphaFoldDB" id="A0A315ZBE0"/>
<feature type="domain" description="HTH LytTR-type" evidence="7">
    <location>
        <begin position="129"/>
        <end position="199"/>
    </location>
</feature>
<dbReference type="PROSITE" id="PS50110">
    <property type="entry name" value="RESPONSE_REGULATORY"/>
    <property type="match status" value="1"/>
</dbReference>
<dbReference type="Pfam" id="PF00072">
    <property type="entry name" value="Response_reg"/>
    <property type="match status" value="1"/>
</dbReference>
<dbReference type="InterPro" id="IPR046947">
    <property type="entry name" value="LytR-like"/>
</dbReference>
<keyword evidence="3" id="KW-0010">Activator</keyword>
<sequence length="227" mass="26357">MNCLIVDDEGVSRLVVKDFIERTEGLNFIGEFDNAVDAFREIKNLDVDILFLDIEMPNMTGIELVQILEDLPEVILITGRNDFASEAFDYQLTDYLIKPINYPRFLQAVEKALTNISKGTPKGNLNEDFFIKTDNKIVRINPNDIYFIEALSDYVIINVLDKKFIVHYTMKGLERKLPQNFIRVHRSFIINMRKMEAIEDLNVVMPQKHIPIGASYKNNFMDQLNFL</sequence>
<dbReference type="OrthoDB" id="1646880at2"/>
<dbReference type="InterPro" id="IPR001789">
    <property type="entry name" value="Sig_transdc_resp-reg_receiver"/>
</dbReference>
<dbReference type="InterPro" id="IPR007492">
    <property type="entry name" value="LytTR_DNA-bd_dom"/>
</dbReference>
<dbReference type="SUPFAM" id="SSF52172">
    <property type="entry name" value="CheY-like"/>
    <property type="match status" value="1"/>
</dbReference>
<dbReference type="InterPro" id="IPR011006">
    <property type="entry name" value="CheY-like_superfamily"/>
</dbReference>
<evidence type="ECO:0000256" key="5">
    <source>
        <dbReference type="PROSITE-ProRule" id="PRU00169"/>
    </source>
</evidence>
<evidence type="ECO:0000256" key="1">
    <source>
        <dbReference type="ARBA" id="ARBA00022490"/>
    </source>
</evidence>
<keyword evidence="1" id="KW-0963">Cytoplasm</keyword>
<dbReference type="RefSeq" id="WP_109618620.1">
    <property type="nucleotide sequence ID" value="NZ_QGDO01000003.1"/>
</dbReference>
<feature type="domain" description="Response regulatory" evidence="6">
    <location>
        <begin position="2"/>
        <end position="113"/>
    </location>
</feature>
<dbReference type="Gene3D" id="3.40.50.2300">
    <property type="match status" value="1"/>
</dbReference>
<evidence type="ECO:0000259" key="6">
    <source>
        <dbReference type="PROSITE" id="PS50110"/>
    </source>
</evidence>
<organism evidence="8 9">
    <name type="scientific">Sediminitomix flava</name>
    <dbReference type="NCBI Taxonomy" id="379075"/>
    <lineage>
        <taxon>Bacteria</taxon>
        <taxon>Pseudomonadati</taxon>
        <taxon>Bacteroidota</taxon>
        <taxon>Cytophagia</taxon>
        <taxon>Cytophagales</taxon>
        <taxon>Flammeovirgaceae</taxon>
        <taxon>Sediminitomix</taxon>
    </lineage>
</organism>
<keyword evidence="9" id="KW-1185">Reference proteome</keyword>
<protein>
    <submittedName>
        <fullName evidence="8">LytTR family two component transcriptional regulator</fullName>
    </submittedName>
</protein>
<comment type="function">
    <text evidence="4">Required for high-level post-exponential phase expression of a series of secreted proteins.</text>
</comment>
<dbReference type="GO" id="GO:0000156">
    <property type="term" value="F:phosphorelay response regulator activity"/>
    <property type="evidence" value="ECO:0007669"/>
    <property type="project" value="InterPro"/>
</dbReference>
<reference evidence="8 9" key="1">
    <citation type="submission" date="2018-03" db="EMBL/GenBank/DDBJ databases">
        <title>Genomic Encyclopedia of Archaeal and Bacterial Type Strains, Phase II (KMG-II): from individual species to whole genera.</title>
        <authorList>
            <person name="Goeker M."/>
        </authorList>
    </citation>
    <scope>NUCLEOTIDE SEQUENCE [LARGE SCALE GENOMIC DNA]</scope>
    <source>
        <strain evidence="8 9">DSM 28229</strain>
    </source>
</reference>
<keyword evidence="5" id="KW-0597">Phosphoprotein</keyword>
<dbReference type="PROSITE" id="PS50930">
    <property type="entry name" value="HTH_LYTTR"/>
    <property type="match status" value="1"/>
</dbReference>
<dbReference type="Proteomes" id="UP000245535">
    <property type="component" value="Unassembled WGS sequence"/>
</dbReference>
<name>A0A315ZBE0_SEDFL</name>
<proteinExistence type="predicted"/>
<dbReference type="PANTHER" id="PTHR37299">
    <property type="entry name" value="TRANSCRIPTIONAL REGULATOR-RELATED"/>
    <property type="match status" value="1"/>
</dbReference>
<evidence type="ECO:0000313" key="8">
    <source>
        <dbReference type="EMBL" id="PWJ42034.1"/>
    </source>
</evidence>
<dbReference type="Pfam" id="PF04397">
    <property type="entry name" value="LytTR"/>
    <property type="match status" value="1"/>
</dbReference>
<dbReference type="SMART" id="SM00850">
    <property type="entry name" value="LytTR"/>
    <property type="match status" value="1"/>
</dbReference>
<evidence type="ECO:0000259" key="7">
    <source>
        <dbReference type="PROSITE" id="PS50930"/>
    </source>
</evidence>
<keyword evidence="2" id="KW-0902">Two-component regulatory system</keyword>
<dbReference type="SMART" id="SM00448">
    <property type="entry name" value="REC"/>
    <property type="match status" value="1"/>
</dbReference>
<dbReference type="EMBL" id="QGDO01000003">
    <property type="protein sequence ID" value="PWJ42034.1"/>
    <property type="molecule type" value="Genomic_DNA"/>
</dbReference>